<dbReference type="Pfam" id="PF02518">
    <property type="entry name" value="HATPase_c"/>
    <property type="match status" value="1"/>
</dbReference>
<keyword evidence="7" id="KW-1185">Reference proteome</keyword>
<dbReference type="InterPro" id="IPR050482">
    <property type="entry name" value="Sensor_HK_TwoCompSys"/>
</dbReference>
<dbReference type="Pfam" id="PF07730">
    <property type="entry name" value="HisKA_3"/>
    <property type="match status" value="1"/>
</dbReference>
<protein>
    <submittedName>
        <fullName evidence="6">GAF domain-containing sensor histidine kinase</fullName>
    </submittedName>
</protein>
<feature type="transmembrane region" description="Helical" evidence="4">
    <location>
        <begin position="12"/>
        <end position="32"/>
    </location>
</feature>
<keyword evidence="4" id="KW-0472">Membrane</keyword>
<evidence type="ECO:0000313" key="6">
    <source>
        <dbReference type="EMBL" id="MDT8898957.1"/>
    </source>
</evidence>
<dbReference type="Proteomes" id="UP001254165">
    <property type="component" value="Unassembled WGS sequence"/>
</dbReference>
<dbReference type="Gene3D" id="3.30.450.40">
    <property type="match status" value="1"/>
</dbReference>
<dbReference type="RefSeq" id="WP_315625631.1">
    <property type="nucleotide sequence ID" value="NZ_JAUHMF010000002.1"/>
</dbReference>
<dbReference type="SMART" id="SM00065">
    <property type="entry name" value="GAF"/>
    <property type="match status" value="1"/>
</dbReference>
<dbReference type="InterPro" id="IPR011712">
    <property type="entry name" value="Sig_transdc_His_kin_sub3_dim/P"/>
</dbReference>
<evidence type="ECO:0000259" key="5">
    <source>
        <dbReference type="PROSITE" id="PS50109"/>
    </source>
</evidence>
<gene>
    <name evidence="6" type="ORF">QYE77_11850</name>
</gene>
<feature type="transmembrane region" description="Helical" evidence="4">
    <location>
        <begin position="117"/>
        <end position="134"/>
    </location>
</feature>
<keyword evidence="4" id="KW-0812">Transmembrane</keyword>
<dbReference type="EMBL" id="JAUHMF010000002">
    <property type="protein sequence ID" value="MDT8898957.1"/>
    <property type="molecule type" value="Genomic_DNA"/>
</dbReference>
<dbReference type="CDD" id="cd16917">
    <property type="entry name" value="HATPase_UhpB-NarQ-NarX-like"/>
    <property type="match status" value="1"/>
</dbReference>
<dbReference type="Pfam" id="PF13185">
    <property type="entry name" value="GAF_2"/>
    <property type="match status" value="1"/>
</dbReference>
<name>A0ABU3NQ53_9CHLR</name>
<dbReference type="Gene3D" id="1.20.5.1930">
    <property type="match status" value="1"/>
</dbReference>
<keyword evidence="3" id="KW-0902">Two-component regulatory system</keyword>
<evidence type="ECO:0000256" key="4">
    <source>
        <dbReference type="SAM" id="Phobius"/>
    </source>
</evidence>
<dbReference type="SUPFAM" id="SSF55874">
    <property type="entry name" value="ATPase domain of HSP90 chaperone/DNA topoisomerase II/histidine kinase"/>
    <property type="match status" value="1"/>
</dbReference>
<proteinExistence type="predicted"/>
<feature type="transmembrane region" description="Helical" evidence="4">
    <location>
        <begin position="38"/>
        <end position="58"/>
    </location>
</feature>
<dbReference type="SUPFAM" id="SSF55781">
    <property type="entry name" value="GAF domain-like"/>
    <property type="match status" value="1"/>
</dbReference>
<dbReference type="GO" id="GO:0016301">
    <property type="term" value="F:kinase activity"/>
    <property type="evidence" value="ECO:0007669"/>
    <property type="project" value="UniProtKB-KW"/>
</dbReference>
<evidence type="ECO:0000313" key="7">
    <source>
        <dbReference type="Proteomes" id="UP001254165"/>
    </source>
</evidence>
<dbReference type="InterPro" id="IPR003594">
    <property type="entry name" value="HATPase_dom"/>
</dbReference>
<feature type="transmembrane region" description="Helical" evidence="4">
    <location>
        <begin position="70"/>
        <end position="87"/>
    </location>
</feature>
<evidence type="ECO:0000256" key="2">
    <source>
        <dbReference type="ARBA" id="ARBA00022777"/>
    </source>
</evidence>
<dbReference type="InterPro" id="IPR029016">
    <property type="entry name" value="GAF-like_dom_sf"/>
</dbReference>
<organism evidence="6 7">
    <name type="scientific">Thermanaerothrix solaris</name>
    <dbReference type="NCBI Taxonomy" id="3058434"/>
    <lineage>
        <taxon>Bacteria</taxon>
        <taxon>Bacillati</taxon>
        <taxon>Chloroflexota</taxon>
        <taxon>Anaerolineae</taxon>
        <taxon>Anaerolineales</taxon>
        <taxon>Anaerolineaceae</taxon>
        <taxon>Thermanaerothrix</taxon>
    </lineage>
</organism>
<dbReference type="InterPro" id="IPR003018">
    <property type="entry name" value="GAF"/>
</dbReference>
<dbReference type="PROSITE" id="PS50109">
    <property type="entry name" value="HIS_KIN"/>
    <property type="match status" value="1"/>
</dbReference>
<accession>A0ABU3NQ53</accession>
<dbReference type="InterPro" id="IPR036890">
    <property type="entry name" value="HATPase_C_sf"/>
</dbReference>
<keyword evidence="1" id="KW-0808">Transferase</keyword>
<feature type="domain" description="Histidine kinase" evidence="5">
    <location>
        <begin position="485"/>
        <end position="578"/>
    </location>
</feature>
<reference evidence="6 7" key="1">
    <citation type="submission" date="2023-07" db="EMBL/GenBank/DDBJ databases">
        <title>Novel species of Thermanaerothrix with wide hydrolytic capabilities.</title>
        <authorList>
            <person name="Zayulina K.S."/>
            <person name="Podosokorskaya O.A."/>
            <person name="Elcheninov A.G."/>
        </authorList>
    </citation>
    <scope>NUCLEOTIDE SEQUENCE [LARGE SCALE GENOMIC DNA]</scope>
    <source>
        <strain evidence="6 7">4228-RoL</strain>
    </source>
</reference>
<sequence length="595" mass="66593">MVRQSEFPYLADWIAILLRWVMLIAATLMLAFSIGGNWAFVVLIALGVGWNLASSSLAINNRRLVFHRPINVTVDLLISLGMFLASGGERGPLFWIGLYALLSGAIYYEWRGSLGVALLLSLLQGGAYYSHSGGNLEGLLLLGRTVAFNLLTGALLGMLSTRLIGAVRKRYQAQLAIRREAERKAQQRERRRIQTFYDMVETLGGTLNHQVVLDAALDLSLAALSEEADILSLVSVVLMFREEGLAIATARGLPPVDQNLVLQAREGTLAEILQRGEPQILTQPAQDPQLGRLVALQNCRSAFCLPLVRGMQVFGAMLFAHPDPNFFTPDRCELLEIISHQVTIALQNARLFQQLEEERQRLIETTEEAHKKLARDLHDGPTQSISAIAMRLSILRKTLEKSHINGQVAEELQQIEALARRTTEEIRHMLFTLRPLILESEGLIPALKVMCEKMWALYQQKVTLDADPDVVKHLDPNRQTIVFYIIEEAVNNARKHAEASEIRVRIRFLPREQEIAFVEIADNGKGFDPKEVSTNYEHRGSLGMVNLRERTELLNGLLYIDSAPGKGTRVYVVIPLTETAAERLHRGLIGTREKV</sequence>
<keyword evidence="4" id="KW-1133">Transmembrane helix</keyword>
<dbReference type="PANTHER" id="PTHR24421:SF55">
    <property type="entry name" value="SENSOR HISTIDINE KINASE YDFH"/>
    <property type="match status" value="1"/>
</dbReference>
<feature type="transmembrane region" description="Helical" evidence="4">
    <location>
        <begin position="93"/>
        <end position="110"/>
    </location>
</feature>
<keyword evidence="2 6" id="KW-0418">Kinase</keyword>
<evidence type="ECO:0000256" key="1">
    <source>
        <dbReference type="ARBA" id="ARBA00022679"/>
    </source>
</evidence>
<dbReference type="SMART" id="SM00387">
    <property type="entry name" value="HATPase_c"/>
    <property type="match status" value="1"/>
</dbReference>
<feature type="transmembrane region" description="Helical" evidence="4">
    <location>
        <begin position="146"/>
        <end position="165"/>
    </location>
</feature>
<dbReference type="Gene3D" id="3.30.565.10">
    <property type="entry name" value="Histidine kinase-like ATPase, C-terminal domain"/>
    <property type="match status" value="1"/>
</dbReference>
<evidence type="ECO:0000256" key="3">
    <source>
        <dbReference type="ARBA" id="ARBA00023012"/>
    </source>
</evidence>
<dbReference type="InterPro" id="IPR005467">
    <property type="entry name" value="His_kinase_dom"/>
</dbReference>
<dbReference type="PANTHER" id="PTHR24421">
    <property type="entry name" value="NITRATE/NITRITE SENSOR PROTEIN NARX-RELATED"/>
    <property type="match status" value="1"/>
</dbReference>
<comment type="caution">
    <text evidence="6">The sequence shown here is derived from an EMBL/GenBank/DDBJ whole genome shotgun (WGS) entry which is preliminary data.</text>
</comment>